<keyword evidence="1" id="KW-0805">Transcription regulation</keyword>
<dbReference type="Proteomes" id="UP000244989">
    <property type="component" value="Unassembled WGS sequence"/>
</dbReference>
<dbReference type="InterPro" id="IPR036390">
    <property type="entry name" value="WH_DNA-bd_sf"/>
</dbReference>
<dbReference type="SUPFAM" id="SSF55781">
    <property type="entry name" value="GAF domain-like"/>
    <property type="match status" value="1"/>
</dbReference>
<dbReference type="Gene3D" id="3.30.450.40">
    <property type="match status" value="1"/>
</dbReference>
<dbReference type="PROSITE" id="PS51077">
    <property type="entry name" value="HTH_ICLR"/>
    <property type="match status" value="1"/>
</dbReference>
<dbReference type="InterPro" id="IPR005471">
    <property type="entry name" value="Tscrpt_reg_IclR_N"/>
</dbReference>
<dbReference type="SUPFAM" id="SSF46785">
    <property type="entry name" value="Winged helix' DNA-binding domain"/>
    <property type="match status" value="1"/>
</dbReference>
<sequence>MGQYNAESGIKVLDRAVALIRACSNGPLSLNELCERTGLPRATVHRLATALEVHSLLTRTEEGHWALGSMMITGPSSLIEAAGPIMDELCTTTGESVQLYQPSGHTRTCIAAVEPPTGLHNVVPVGSQLTLQSGSAAKVILAHSPYSLVEELLDDATFDLPELEEVRRKGLSESVAEREVGLASLSAPITDGNGDLVAVLSISGPADRLRPSPAGVWGRELLDAARQLSTTL</sequence>
<evidence type="ECO:0000256" key="2">
    <source>
        <dbReference type="ARBA" id="ARBA00023125"/>
    </source>
</evidence>
<dbReference type="KEGG" id="cyz:C3B44_06465"/>
<keyword evidence="3" id="KW-0804">Transcription</keyword>
<evidence type="ECO:0000313" key="6">
    <source>
        <dbReference type="EMBL" id="PWC02543.1"/>
    </source>
</evidence>
<dbReference type="GO" id="GO:0003700">
    <property type="term" value="F:DNA-binding transcription factor activity"/>
    <property type="evidence" value="ECO:0007669"/>
    <property type="project" value="TreeGrafter"/>
</dbReference>
<dbReference type="InterPro" id="IPR014757">
    <property type="entry name" value="Tscrpt_reg_IclR_C"/>
</dbReference>
<dbReference type="Pfam" id="PF09339">
    <property type="entry name" value="HTH_IclR"/>
    <property type="match status" value="1"/>
</dbReference>
<dbReference type="AlphaFoldDB" id="A0A2U1T975"/>
<gene>
    <name evidence="6" type="ORF">DF222_00935</name>
</gene>
<dbReference type="SMART" id="SM00346">
    <property type="entry name" value="HTH_ICLR"/>
    <property type="match status" value="1"/>
</dbReference>
<dbReference type="Pfam" id="PF01614">
    <property type="entry name" value="IclR_C"/>
    <property type="match status" value="1"/>
</dbReference>
<dbReference type="PANTHER" id="PTHR30136">
    <property type="entry name" value="HELIX-TURN-HELIX TRANSCRIPTIONAL REGULATOR, ICLR FAMILY"/>
    <property type="match status" value="1"/>
</dbReference>
<organism evidence="6 7">
    <name type="scientific">Corynebacterium yudongzhengii</name>
    <dbReference type="NCBI Taxonomy" id="2080740"/>
    <lineage>
        <taxon>Bacteria</taxon>
        <taxon>Bacillati</taxon>
        <taxon>Actinomycetota</taxon>
        <taxon>Actinomycetes</taxon>
        <taxon>Mycobacteriales</taxon>
        <taxon>Corynebacteriaceae</taxon>
        <taxon>Corynebacterium</taxon>
    </lineage>
</organism>
<feature type="domain" description="HTH iclR-type" evidence="4">
    <location>
        <begin position="10"/>
        <end position="69"/>
    </location>
</feature>
<dbReference type="PANTHER" id="PTHR30136:SF39">
    <property type="entry name" value="TRANSCRIPTIONAL REGULATORY PROTEIN"/>
    <property type="match status" value="1"/>
</dbReference>
<comment type="caution">
    <text evidence="6">The sequence shown here is derived from an EMBL/GenBank/DDBJ whole genome shotgun (WGS) entry which is preliminary data.</text>
</comment>
<accession>A0A2U1T975</accession>
<dbReference type="Gene3D" id="1.10.10.10">
    <property type="entry name" value="Winged helix-like DNA-binding domain superfamily/Winged helix DNA-binding domain"/>
    <property type="match status" value="1"/>
</dbReference>
<evidence type="ECO:0000256" key="1">
    <source>
        <dbReference type="ARBA" id="ARBA00023015"/>
    </source>
</evidence>
<keyword evidence="7" id="KW-1185">Reference proteome</keyword>
<reference evidence="7" key="1">
    <citation type="submission" date="2018-04" db="EMBL/GenBank/DDBJ databases">
        <authorList>
            <person name="Liu S."/>
            <person name="Wang Z."/>
            <person name="Li J."/>
        </authorList>
    </citation>
    <scope>NUCLEOTIDE SEQUENCE [LARGE SCALE GENOMIC DNA]</scope>
    <source>
        <strain evidence="7">2189</strain>
    </source>
</reference>
<evidence type="ECO:0000256" key="3">
    <source>
        <dbReference type="ARBA" id="ARBA00023163"/>
    </source>
</evidence>
<dbReference type="OrthoDB" id="4319317at2"/>
<evidence type="ECO:0000313" key="7">
    <source>
        <dbReference type="Proteomes" id="UP000244989"/>
    </source>
</evidence>
<dbReference type="InterPro" id="IPR050707">
    <property type="entry name" value="HTH_MetabolicPath_Reg"/>
</dbReference>
<dbReference type="PROSITE" id="PS51078">
    <property type="entry name" value="ICLR_ED"/>
    <property type="match status" value="1"/>
</dbReference>
<dbReference type="InterPro" id="IPR036388">
    <property type="entry name" value="WH-like_DNA-bd_sf"/>
</dbReference>
<dbReference type="RefSeq" id="WP_108431654.1">
    <property type="nucleotide sequence ID" value="NZ_CP026947.1"/>
</dbReference>
<dbReference type="InterPro" id="IPR029016">
    <property type="entry name" value="GAF-like_dom_sf"/>
</dbReference>
<protein>
    <submittedName>
        <fullName evidence="6">IclR family transcriptional regulator</fullName>
    </submittedName>
</protein>
<proteinExistence type="predicted"/>
<keyword evidence="2" id="KW-0238">DNA-binding</keyword>
<feature type="domain" description="IclR-ED" evidence="5">
    <location>
        <begin position="63"/>
        <end position="232"/>
    </location>
</feature>
<dbReference type="GO" id="GO:0003677">
    <property type="term" value="F:DNA binding"/>
    <property type="evidence" value="ECO:0007669"/>
    <property type="project" value="UniProtKB-KW"/>
</dbReference>
<evidence type="ECO:0000259" key="5">
    <source>
        <dbReference type="PROSITE" id="PS51078"/>
    </source>
</evidence>
<name>A0A2U1T975_9CORY</name>
<dbReference type="GO" id="GO:0045892">
    <property type="term" value="P:negative regulation of DNA-templated transcription"/>
    <property type="evidence" value="ECO:0007669"/>
    <property type="project" value="TreeGrafter"/>
</dbReference>
<evidence type="ECO:0000259" key="4">
    <source>
        <dbReference type="PROSITE" id="PS51077"/>
    </source>
</evidence>
<dbReference type="EMBL" id="QEEZ01000002">
    <property type="protein sequence ID" value="PWC02543.1"/>
    <property type="molecule type" value="Genomic_DNA"/>
</dbReference>